<organism evidence="2 3">
    <name type="scientific">Neolecta irregularis (strain DAH-3)</name>
    <dbReference type="NCBI Taxonomy" id="1198029"/>
    <lineage>
        <taxon>Eukaryota</taxon>
        <taxon>Fungi</taxon>
        <taxon>Dikarya</taxon>
        <taxon>Ascomycota</taxon>
        <taxon>Taphrinomycotina</taxon>
        <taxon>Neolectales</taxon>
        <taxon>Neolectaceae</taxon>
        <taxon>Neolecta</taxon>
    </lineage>
</organism>
<proteinExistence type="predicted"/>
<evidence type="ECO:0000313" key="3">
    <source>
        <dbReference type="Proteomes" id="UP000186594"/>
    </source>
</evidence>
<comment type="caution">
    <text evidence="2">The sequence shown here is derived from an EMBL/GenBank/DDBJ whole genome shotgun (WGS) entry which is preliminary data.</text>
</comment>
<sequence>MSQQQQPWQLPPSSSTLGSSMRAARPAPIYAPAPVYLQSPRQAIPSTSLAQVGTALYPARVVKCHLILAGPTGSLADNQHLKPPSPVLSKNHGYVSDLAPTPALICQEQFSLQHTRASSKPMPLDLPPLEYLYCLLNYDPSMSPTIEELPTPPSSPTEMGPLVFGHPMVSHPSRTIPRILIPFRPLTPPNSLL</sequence>
<keyword evidence="3" id="KW-1185">Reference proteome</keyword>
<dbReference type="AlphaFoldDB" id="A0A1U7LLR3"/>
<feature type="compositionally biased region" description="Low complexity" evidence="1">
    <location>
        <begin position="1"/>
        <end position="15"/>
    </location>
</feature>
<dbReference type="EMBL" id="LXFE01001445">
    <property type="protein sequence ID" value="OLL23600.1"/>
    <property type="molecule type" value="Genomic_DNA"/>
</dbReference>
<evidence type="ECO:0000313" key="2">
    <source>
        <dbReference type="EMBL" id="OLL23600.1"/>
    </source>
</evidence>
<feature type="region of interest" description="Disordered" evidence="1">
    <location>
        <begin position="1"/>
        <end position="23"/>
    </location>
</feature>
<evidence type="ECO:0000256" key="1">
    <source>
        <dbReference type="SAM" id="MobiDB-lite"/>
    </source>
</evidence>
<reference evidence="2 3" key="1">
    <citation type="submission" date="2016-04" db="EMBL/GenBank/DDBJ databases">
        <title>Evolutionary innovation and constraint leading to complex multicellularity in the Ascomycota.</title>
        <authorList>
            <person name="Cisse O."/>
            <person name="Nguyen A."/>
            <person name="Hewitt D.A."/>
            <person name="Jedd G."/>
            <person name="Stajich J.E."/>
        </authorList>
    </citation>
    <scope>NUCLEOTIDE SEQUENCE [LARGE SCALE GENOMIC DNA]</scope>
    <source>
        <strain evidence="2 3">DAH-3</strain>
    </source>
</reference>
<protein>
    <submittedName>
        <fullName evidence="2">Uncharacterized protein</fullName>
    </submittedName>
</protein>
<name>A0A1U7LLR3_NEOID</name>
<dbReference type="Proteomes" id="UP000186594">
    <property type="component" value="Unassembled WGS sequence"/>
</dbReference>
<gene>
    <name evidence="2" type="ORF">NEOLI_004441</name>
</gene>
<accession>A0A1U7LLR3</accession>